<protein>
    <recommendedName>
        <fullName evidence="8">X8 domain-containing protein</fullName>
    </recommendedName>
</protein>
<reference evidence="9 10" key="1">
    <citation type="submission" date="2024-02" db="EMBL/GenBank/DDBJ databases">
        <title>High-quality chromosome-scale genome assembly of Pensacola bahiagrass (Paspalum notatum Flugge var. saurae).</title>
        <authorList>
            <person name="Vega J.M."/>
            <person name="Podio M."/>
            <person name="Orjuela J."/>
            <person name="Siena L.A."/>
            <person name="Pessino S.C."/>
            <person name="Combes M.C."/>
            <person name="Mariac C."/>
            <person name="Albertini E."/>
            <person name="Pupilli F."/>
            <person name="Ortiz J.P.A."/>
            <person name="Leblanc O."/>
        </authorList>
    </citation>
    <scope>NUCLEOTIDE SEQUENCE [LARGE SCALE GENOMIC DNA]</scope>
    <source>
        <strain evidence="9">R1</strain>
        <tissue evidence="9">Leaf</tissue>
    </source>
</reference>
<dbReference type="InterPro" id="IPR017853">
    <property type="entry name" value="GH"/>
</dbReference>
<evidence type="ECO:0000313" key="10">
    <source>
        <dbReference type="Proteomes" id="UP001341281"/>
    </source>
</evidence>
<dbReference type="InterPro" id="IPR012946">
    <property type="entry name" value="X8"/>
</dbReference>
<dbReference type="AlphaFoldDB" id="A0AAQ3T504"/>
<organism evidence="9 10">
    <name type="scientific">Paspalum notatum var. saurae</name>
    <dbReference type="NCBI Taxonomy" id="547442"/>
    <lineage>
        <taxon>Eukaryota</taxon>
        <taxon>Viridiplantae</taxon>
        <taxon>Streptophyta</taxon>
        <taxon>Embryophyta</taxon>
        <taxon>Tracheophyta</taxon>
        <taxon>Spermatophyta</taxon>
        <taxon>Magnoliopsida</taxon>
        <taxon>Liliopsida</taxon>
        <taxon>Poales</taxon>
        <taxon>Poaceae</taxon>
        <taxon>PACMAD clade</taxon>
        <taxon>Panicoideae</taxon>
        <taxon>Andropogonodae</taxon>
        <taxon>Paspaleae</taxon>
        <taxon>Paspalinae</taxon>
        <taxon>Paspalum</taxon>
    </lineage>
</organism>
<comment type="subcellular location">
    <subcellularLocation>
        <location evidence="1">Cell membrane</location>
        <topology evidence="1">Lipid-anchor</topology>
        <topology evidence="1">GPI-anchor</topology>
    </subcellularLocation>
</comment>
<evidence type="ECO:0000259" key="8">
    <source>
        <dbReference type="SMART" id="SM00768"/>
    </source>
</evidence>
<accession>A0AAQ3T504</accession>
<dbReference type="SMART" id="SM00768">
    <property type="entry name" value="X8"/>
    <property type="match status" value="2"/>
</dbReference>
<dbReference type="GO" id="GO:0098552">
    <property type="term" value="C:side of membrane"/>
    <property type="evidence" value="ECO:0007669"/>
    <property type="project" value="UniProtKB-KW"/>
</dbReference>
<gene>
    <name evidence="9" type="ORF">U9M48_015497</name>
</gene>
<feature type="domain" description="X8" evidence="8">
    <location>
        <begin position="172"/>
        <end position="251"/>
    </location>
</feature>
<keyword evidence="2" id="KW-1003">Cell membrane</keyword>
<evidence type="ECO:0000256" key="7">
    <source>
        <dbReference type="ARBA" id="ARBA00023180"/>
    </source>
</evidence>
<keyword evidence="6" id="KW-1015">Disulfide bond</keyword>
<evidence type="ECO:0000256" key="5">
    <source>
        <dbReference type="ARBA" id="ARBA00023136"/>
    </source>
</evidence>
<dbReference type="PANTHER" id="PTHR31044">
    <property type="entry name" value="BETA-1,3 GLUCANASE"/>
    <property type="match status" value="1"/>
</dbReference>
<dbReference type="SUPFAM" id="SSF51445">
    <property type="entry name" value="(Trans)glycosidases"/>
    <property type="match status" value="1"/>
</dbReference>
<dbReference type="EMBL" id="CP144747">
    <property type="protein sequence ID" value="WVZ66245.1"/>
    <property type="molecule type" value="Genomic_DNA"/>
</dbReference>
<dbReference type="GO" id="GO:0009506">
    <property type="term" value="C:plasmodesma"/>
    <property type="evidence" value="ECO:0007669"/>
    <property type="project" value="UniProtKB-ARBA"/>
</dbReference>
<dbReference type="FunFam" id="1.20.58.1040:FF:000001">
    <property type="entry name" value="Glucan endo-1,3-beta-glucosidase 4"/>
    <property type="match status" value="1"/>
</dbReference>
<dbReference type="Proteomes" id="UP001341281">
    <property type="component" value="Chromosome 03"/>
</dbReference>
<dbReference type="Pfam" id="PF07983">
    <property type="entry name" value="X8"/>
    <property type="match status" value="2"/>
</dbReference>
<proteinExistence type="predicted"/>
<dbReference type="Gene3D" id="3.20.20.80">
    <property type="entry name" value="Glycosidases"/>
    <property type="match status" value="1"/>
</dbReference>
<keyword evidence="4" id="KW-0732">Signal</keyword>
<dbReference type="PANTHER" id="PTHR31044:SF52">
    <property type="entry name" value="OS01G0631500 PROTEIN"/>
    <property type="match status" value="1"/>
</dbReference>
<evidence type="ECO:0000313" key="9">
    <source>
        <dbReference type="EMBL" id="WVZ66245.1"/>
    </source>
</evidence>
<keyword evidence="3" id="KW-0449">Lipoprotein</keyword>
<sequence>MSRVLSGRTGTPHRPNADMDVYIFSLFNEDEKGRLSVDAAFLNDNGKPGPSDDIENNYGLFYPNMQKVYEFVGFGGGGGASWCVANAAVGDARLQAALDNACGNGADCGAIQPGAPCFQPDTKLAHATYAVNSYYQRSGQDKAACDFNGAAYVVYDEPDGRGGVPFNSKKKKSSVGESWLQAALEYACGHGADCGAIQPGAACFEPDTKVAHASYAFNSYYQRNQRGSGTCDFNGAASIVYQQPKIGNCVLPSGA</sequence>
<dbReference type="Gene3D" id="1.20.58.1040">
    <property type="match status" value="2"/>
</dbReference>
<keyword evidence="10" id="KW-1185">Reference proteome</keyword>
<name>A0AAQ3T504_PASNO</name>
<keyword evidence="7" id="KW-0325">Glycoprotein</keyword>
<evidence type="ECO:0000256" key="1">
    <source>
        <dbReference type="ARBA" id="ARBA00004609"/>
    </source>
</evidence>
<evidence type="ECO:0000256" key="6">
    <source>
        <dbReference type="ARBA" id="ARBA00023157"/>
    </source>
</evidence>
<dbReference type="GO" id="GO:0005886">
    <property type="term" value="C:plasma membrane"/>
    <property type="evidence" value="ECO:0007669"/>
    <property type="project" value="UniProtKB-SubCell"/>
</dbReference>
<keyword evidence="3" id="KW-0336">GPI-anchor</keyword>
<feature type="domain" description="X8" evidence="8">
    <location>
        <begin position="81"/>
        <end position="165"/>
    </location>
</feature>
<evidence type="ECO:0000256" key="3">
    <source>
        <dbReference type="ARBA" id="ARBA00022622"/>
    </source>
</evidence>
<evidence type="ECO:0000256" key="4">
    <source>
        <dbReference type="ARBA" id="ARBA00022729"/>
    </source>
</evidence>
<keyword evidence="5" id="KW-0472">Membrane</keyword>
<dbReference type="InterPro" id="IPR044788">
    <property type="entry name" value="X8_dom_prot"/>
</dbReference>
<evidence type="ECO:0000256" key="2">
    <source>
        <dbReference type="ARBA" id="ARBA00022475"/>
    </source>
</evidence>